<feature type="compositionally biased region" description="Low complexity" evidence="1">
    <location>
        <begin position="16"/>
        <end position="25"/>
    </location>
</feature>
<evidence type="ECO:0000313" key="2">
    <source>
        <dbReference type="EMBL" id="KAJ4964092.1"/>
    </source>
</evidence>
<name>A0A9Q0HHB8_9MAGN</name>
<dbReference type="EMBL" id="JAMYWD010000008">
    <property type="protein sequence ID" value="KAJ4964092.1"/>
    <property type="molecule type" value="Genomic_DNA"/>
</dbReference>
<keyword evidence="3" id="KW-1185">Reference proteome</keyword>
<reference evidence="2" key="1">
    <citation type="journal article" date="2023" name="Plant J.">
        <title>The genome of the king protea, Protea cynaroides.</title>
        <authorList>
            <person name="Chang J."/>
            <person name="Duong T.A."/>
            <person name="Schoeman C."/>
            <person name="Ma X."/>
            <person name="Roodt D."/>
            <person name="Barker N."/>
            <person name="Li Z."/>
            <person name="Van de Peer Y."/>
            <person name="Mizrachi E."/>
        </authorList>
    </citation>
    <scope>NUCLEOTIDE SEQUENCE</scope>
    <source>
        <tissue evidence="2">Young leaves</tissue>
    </source>
</reference>
<gene>
    <name evidence="2" type="ORF">NE237_024031</name>
</gene>
<sequence length="192" mass="20458">MMKPKFSSWPSNTVPSESMSSSGGRCSKVEEIQRHILDFRKSVQASLLGAKSRLLHSVFDGEAFPREGFSVRDPKTPALPRISRPGVASTSFVLIPSLSLSSPSLEMASSSSPIATTVSPSSIVFDSVSSATFRSSFFLQKEILSYKGFGNGSFRKGCSTSCAPALVIIMAGGLGEEAAVDPQHYGEEAKKN</sequence>
<protein>
    <submittedName>
        <fullName evidence="2">Uncharacterized protein</fullName>
    </submittedName>
</protein>
<organism evidence="2 3">
    <name type="scientific">Protea cynaroides</name>
    <dbReference type="NCBI Taxonomy" id="273540"/>
    <lineage>
        <taxon>Eukaryota</taxon>
        <taxon>Viridiplantae</taxon>
        <taxon>Streptophyta</taxon>
        <taxon>Embryophyta</taxon>
        <taxon>Tracheophyta</taxon>
        <taxon>Spermatophyta</taxon>
        <taxon>Magnoliopsida</taxon>
        <taxon>Proteales</taxon>
        <taxon>Proteaceae</taxon>
        <taxon>Protea</taxon>
    </lineage>
</organism>
<accession>A0A9Q0HHB8</accession>
<feature type="region of interest" description="Disordered" evidence="1">
    <location>
        <begin position="1"/>
        <end position="25"/>
    </location>
</feature>
<dbReference type="AlphaFoldDB" id="A0A9Q0HHB8"/>
<dbReference type="Proteomes" id="UP001141806">
    <property type="component" value="Unassembled WGS sequence"/>
</dbReference>
<proteinExistence type="predicted"/>
<evidence type="ECO:0000256" key="1">
    <source>
        <dbReference type="SAM" id="MobiDB-lite"/>
    </source>
</evidence>
<comment type="caution">
    <text evidence="2">The sequence shown here is derived from an EMBL/GenBank/DDBJ whole genome shotgun (WGS) entry which is preliminary data.</text>
</comment>
<evidence type="ECO:0000313" key="3">
    <source>
        <dbReference type="Proteomes" id="UP001141806"/>
    </source>
</evidence>